<dbReference type="InterPro" id="IPR046521">
    <property type="entry name" value="DUF6698"/>
</dbReference>
<reference evidence="2 3" key="1">
    <citation type="journal article" date="2019" name="Nat. Ecol. Evol.">
        <title>Megaphylogeny resolves global patterns of mushroom evolution.</title>
        <authorList>
            <person name="Varga T."/>
            <person name="Krizsan K."/>
            <person name="Foldi C."/>
            <person name="Dima B."/>
            <person name="Sanchez-Garcia M."/>
            <person name="Sanchez-Ramirez S."/>
            <person name="Szollosi G.J."/>
            <person name="Szarkandi J.G."/>
            <person name="Papp V."/>
            <person name="Albert L."/>
            <person name="Andreopoulos W."/>
            <person name="Angelini C."/>
            <person name="Antonin V."/>
            <person name="Barry K.W."/>
            <person name="Bougher N.L."/>
            <person name="Buchanan P."/>
            <person name="Buyck B."/>
            <person name="Bense V."/>
            <person name="Catcheside P."/>
            <person name="Chovatia M."/>
            <person name="Cooper J."/>
            <person name="Damon W."/>
            <person name="Desjardin D."/>
            <person name="Finy P."/>
            <person name="Geml J."/>
            <person name="Haridas S."/>
            <person name="Hughes K."/>
            <person name="Justo A."/>
            <person name="Karasinski D."/>
            <person name="Kautmanova I."/>
            <person name="Kiss B."/>
            <person name="Kocsube S."/>
            <person name="Kotiranta H."/>
            <person name="LaButti K.M."/>
            <person name="Lechner B.E."/>
            <person name="Liimatainen K."/>
            <person name="Lipzen A."/>
            <person name="Lukacs Z."/>
            <person name="Mihaltcheva S."/>
            <person name="Morgado L.N."/>
            <person name="Niskanen T."/>
            <person name="Noordeloos M.E."/>
            <person name="Ohm R.A."/>
            <person name="Ortiz-Santana B."/>
            <person name="Ovrebo C."/>
            <person name="Racz N."/>
            <person name="Riley R."/>
            <person name="Savchenko A."/>
            <person name="Shiryaev A."/>
            <person name="Soop K."/>
            <person name="Spirin V."/>
            <person name="Szebenyi C."/>
            <person name="Tomsovsky M."/>
            <person name="Tulloss R.E."/>
            <person name="Uehling J."/>
            <person name="Grigoriev I.V."/>
            <person name="Vagvolgyi C."/>
            <person name="Papp T."/>
            <person name="Martin F.M."/>
            <person name="Miettinen O."/>
            <person name="Hibbett D.S."/>
            <person name="Nagy L.G."/>
        </authorList>
    </citation>
    <scope>NUCLEOTIDE SEQUENCE [LARGE SCALE GENOMIC DNA]</scope>
    <source>
        <strain evidence="2 3">CBS 962.96</strain>
    </source>
</reference>
<gene>
    <name evidence="2" type="ORF">K435DRAFT_863734</name>
</gene>
<dbReference type="Pfam" id="PF20414">
    <property type="entry name" value="DUF6698"/>
    <property type="match status" value="1"/>
</dbReference>
<evidence type="ECO:0000313" key="2">
    <source>
        <dbReference type="EMBL" id="THU91090.1"/>
    </source>
</evidence>
<feature type="region of interest" description="Disordered" evidence="1">
    <location>
        <begin position="412"/>
        <end position="477"/>
    </location>
</feature>
<proteinExistence type="predicted"/>
<dbReference type="EMBL" id="ML179316">
    <property type="protein sequence ID" value="THU91090.1"/>
    <property type="molecule type" value="Genomic_DNA"/>
</dbReference>
<organism evidence="2 3">
    <name type="scientific">Dendrothele bispora (strain CBS 962.96)</name>
    <dbReference type="NCBI Taxonomy" id="1314807"/>
    <lineage>
        <taxon>Eukaryota</taxon>
        <taxon>Fungi</taxon>
        <taxon>Dikarya</taxon>
        <taxon>Basidiomycota</taxon>
        <taxon>Agaricomycotina</taxon>
        <taxon>Agaricomycetes</taxon>
        <taxon>Agaricomycetidae</taxon>
        <taxon>Agaricales</taxon>
        <taxon>Agaricales incertae sedis</taxon>
        <taxon>Dendrothele</taxon>
    </lineage>
</organism>
<feature type="compositionally biased region" description="Basic and acidic residues" evidence="1">
    <location>
        <begin position="451"/>
        <end position="461"/>
    </location>
</feature>
<dbReference type="OrthoDB" id="2998394at2759"/>
<feature type="compositionally biased region" description="Low complexity" evidence="1">
    <location>
        <begin position="426"/>
        <end position="450"/>
    </location>
</feature>
<name>A0A4S8LPL6_DENBC</name>
<sequence length="477" mass="53259">MPKPPSSRRNTSSRSKTKAKSKPRARSPVQKSKTRRDSTPEDDPAEDYATEDENGRRKSRSPESPPASKRLKRDGRLSYEELSAFKNVARRFSFTWSPYIDWSRVLNTGLDRDEVIEEGCLNVATADPERSTVLKMYDEMVALVPDAIELLEGVVCNEFLDDLVTKMNTAASASISNDIRDLKDLVLVWAKEALGISSFDPPLREDGKKSNRGWHHPQIARLLCTPIKLTEFCALVRAGKIRINHRHFPSCFYWDYGTKASEDRNNVLHHLLTSPILAKAWIHIFLGEANASLYNETDGRFRVFRKGKAYQRGITEVTPRTIAYTSVLVRHSLSASSDWRNDDGAVIKRSAFDAIVALFENPKLKKGEFCDLVLEYWNDEIGWMLPSADEATGLESDDDEDSSLNIIQAIVENERRERERQKATNSGSSSRSPTPDSSDTNAGQPPSSDDPASHDDSDHSASHSVAATTSGPSSSVV</sequence>
<feature type="compositionally biased region" description="Basic residues" evidence="1">
    <location>
        <begin position="15"/>
        <end position="25"/>
    </location>
</feature>
<feature type="region of interest" description="Disordered" evidence="1">
    <location>
        <begin position="1"/>
        <end position="72"/>
    </location>
</feature>
<evidence type="ECO:0000256" key="1">
    <source>
        <dbReference type="SAM" id="MobiDB-lite"/>
    </source>
</evidence>
<keyword evidence="3" id="KW-1185">Reference proteome</keyword>
<feature type="compositionally biased region" description="Polar residues" evidence="1">
    <location>
        <begin position="465"/>
        <end position="477"/>
    </location>
</feature>
<accession>A0A4S8LPL6</accession>
<dbReference type="AlphaFoldDB" id="A0A4S8LPL6"/>
<feature type="compositionally biased region" description="Basic and acidic residues" evidence="1">
    <location>
        <begin position="412"/>
        <end position="422"/>
    </location>
</feature>
<protein>
    <submittedName>
        <fullName evidence="2">Uncharacterized protein</fullName>
    </submittedName>
</protein>
<feature type="compositionally biased region" description="Acidic residues" evidence="1">
    <location>
        <begin position="40"/>
        <end position="52"/>
    </location>
</feature>
<evidence type="ECO:0000313" key="3">
    <source>
        <dbReference type="Proteomes" id="UP000297245"/>
    </source>
</evidence>
<dbReference type="Proteomes" id="UP000297245">
    <property type="component" value="Unassembled WGS sequence"/>
</dbReference>